<keyword evidence="1" id="KW-0472">Membrane</keyword>
<dbReference type="AlphaFoldDB" id="A0A2H0TUZ0"/>
<keyword evidence="1" id="KW-1133">Transmembrane helix</keyword>
<organism evidence="2 3">
    <name type="scientific">Candidatus Magasanikbacteria bacterium CG10_big_fil_rev_8_21_14_0_10_42_10</name>
    <dbReference type="NCBI Taxonomy" id="1974649"/>
    <lineage>
        <taxon>Bacteria</taxon>
        <taxon>Candidatus Magasanikiibacteriota</taxon>
    </lineage>
</organism>
<evidence type="ECO:0000313" key="3">
    <source>
        <dbReference type="Proteomes" id="UP000231530"/>
    </source>
</evidence>
<dbReference type="Proteomes" id="UP000231530">
    <property type="component" value="Unassembled WGS sequence"/>
</dbReference>
<protein>
    <recommendedName>
        <fullName evidence="4">AtpZ/AtpI family protein</fullName>
    </recommendedName>
</protein>
<evidence type="ECO:0000313" key="2">
    <source>
        <dbReference type="EMBL" id="PIR75968.1"/>
    </source>
</evidence>
<reference evidence="3" key="1">
    <citation type="submission" date="2017-09" db="EMBL/GenBank/DDBJ databases">
        <title>Depth-based differentiation of microbial function through sediment-hosted aquifers and enrichment of novel symbionts in the deep terrestrial subsurface.</title>
        <authorList>
            <person name="Probst A.J."/>
            <person name="Ladd B."/>
            <person name="Jarett J.K."/>
            <person name="Geller-Mcgrath D.E."/>
            <person name="Sieber C.M.K."/>
            <person name="Emerson J.B."/>
            <person name="Anantharaman K."/>
            <person name="Thomas B.C."/>
            <person name="Malmstrom R."/>
            <person name="Stieglmeier M."/>
            <person name="Klingl A."/>
            <person name="Woyke T."/>
            <person name="Ryan C.M."/>
            <person name="Banfield J.F."/>
        </authorList>
    </citation>
    <scope>NUCLEOTIDE SEQUENCE [LARGE SCALE GENOMIC DNA]</scope>
</reference>
<accession>A0A2H0TUZ0</accession>
<name>A0A2H0TUZ0_9BACT</name>
<keyword evidence="1" id="KW-0812">Transmembrane</keyword>
<evidence type="ECO:0008006" key="4">
    <source>
        <dbReference type="Google" id="ProtNLM"/>
    </source>
</evidence>
<comment type="caution">
    <text evidence="2">The sequence shown here is derived from an EMBL/GenBank/DDBJ whole genome shotgun (WGS) entry which is preliminary data.</text>
</comment>
<dbReference type="EMBL" id="PFBY01000048">
    <property type="protein sequence ID" value="PIR75968.1"/>
    <property type="molecule type" value="Genomic_DNA"/>
</dbReference>
<proteinExistence type="predicted"/>
<feature type="transmembrane region" description="Helical" evidence="1">
    <location>
        <begin position="52"/>
        <end position="71"/>
    </location>
</feature>
<sequence length="100" mass="11864">MDSLDIEQEQLRHKTFLSMFRILLIFGIPALVAYFLGGWIDTTYHMKPYGTLAVLGVAFVLSWTLTIRMYFKIDKAFRELRQKQEMQEKEEKATKKNEQQ</sequence>
<feature type="transmembrane region" description="Helical" evidence="1">
    <location>
        <begin position="20"/>
        <end position="40"/>
    </location>
</feature>
<evidence type="ECO:0000256" key="1">
    <source>
        <dbReference type="SAM" id="Phobius"/>
    </source>
</evidence>
<gene>
    <name evidence="2" type="ORF">COU32_04535</name>
</gene>